<feature type="region of interest" description="Disordered" evidence="1">
    <location>
        <begin position="140"/>
        <end position="162"/>
    </location>
</feature>
<feature type="compositionally biased region" description="Low complexity" evidence="1">
    <location>
        <begin position="31"/>
        <end position="46"/>
    </location>
</feature>
<feature type="compositionally biased region" description="Low complexity" evidence="1">
    <location>
        <begin position="140"/>
        <end position="161"/>
    </location>
</feature>
<name>A0ABT5BBY7_9BACT</name>
<organism evidence="2 3">
    <name type="scientific">Nannocystis radixulma</name>
    <dbReference type="NCBI Taxonomy" id="2995305"/>
    <lineage>
        <taxon>Bacteria</taxon>
        <taxon>Pseudomonadati</taxon>
        <taxon>Myxococcota</taxon>
        <taxon>Polyangia</taxon>
        <taxon>Nannocystales</taxon>
        <taxon>Nannocystaceae</taxon>
        <taxon>Nannocystis</taxon>
    </lineage>
</organism>
<feature type="region of interest" description="Disordered" evidence="1">
    <location>
        <begin position="31"/>
        <end position="53"/>
    </location>
</feature>
<dbReference type="PROSITE" id="PS51257">
    <property type="entry name" value="PROKAR_LIPOPROTEIN"/>
    <property type="match status" value="1"/>
</dbReference>
<sequence length="311" mass="31745">MYTRTWLLGLMVMVGCGDDSEPLLTVTASATETTTTTGTPGTDGATSTGGGTTQGGSHECGSLLANNDENCVCLPGYERCEPGGESTDCCEKQGMGDGECPDPNSENVDGQCFCKINYTWCAPNDPLDLSCCFDPGQSTATPTEGTGATTEGTTTESTSGGDMCPGAVGPPASCDEDVESFFCTHPASCGPAGSTAYFCEGGVWVEDTTLDQTCQLDGYDFAYGCVDDGTGVYIECGSGSGAACEGEEASCLDDNTWAGCKWGKTSETDCFVTCTEVGDGMGATYDYGSCAIQDGEAVCACCDAGDEGCPI</sequence>
<dbReference type="Proteomes" id="UP001217838">
    <property type="component" value="Unassembled WGS sequence"/>
</dbReference>
<evidence type="ECO:0000256" key="1">
    <source>
        <dbReference type="SAM" id="MobiDB-lite"/>
    </source>
</evidence>
<evidence type="ECO:0000313" key="2">
    <source>
        <dbReference type="EMBL" id="MDC0671054.1"/>
    </source>
</evidence>
<reference evidence="2 3" key="1">
    <citation type="submission" date="2022-11" db="EMBL/GenBank/DDBJ databases">
        <title>Minimal conservation of predation-associated metabolite biosynthetic gene clusters underscores biosynthetic potential of Myxococcota including descriptions for ten novel species: Archangium lansinium sp. nov., Myxococcus landrumus sp. nov., Nannocystis bai.</title>
        <authorList>
            <person name="Ahearne A."/>
            <person name="Stevens C."/>
            <person name="Dowd S."/>
        </authorList>
    </citation>
    <scope>NUCLEOTIDE SEQUENCE [LARGE SCALE GENOMIC DNA]</scope>
    <source>
        <strain evidence="2 3">NCELM</strain>
    </source>
</reference>
<accession>A0ABT5BBY7</accession>
<gene>
    <name evidence="2" type="ORF">POL58_25080</name>
</gene>
<dbReference type="EMBL" id="JAQNDN010000013">
    <property type="protein sequence ID" value="MDC0671054.1"/>
    <property type="molecule type" value="Genomic_DNA"/>
</dbReference>
<proteinExistence type="predicted"/>
<keyword evidence="3" id="KW-1185">Reference proteome</keyword>
<dbReference type="RefSeq" id="WP_272001096.1">
    <property type="nucleotide sequence ID" value="NZ_JAQNDN010000013.1"/>
</dbReference>
<protein>
    <submittedName>
        <fullName evidence="2">Uncharacterized protein</fullName>
    </submittedName>
</protein>
<evidence type="ECO:0000313" key="3">
    <source>
        <dbReference type="Proteomes" id="UP001217838"/>
    </source>
</evidence>
<comment type="caution">
    <text evidence="2">The sequence shown here is derived from an EMBL/GenBank/DDBJ whole genome shotgun (WGS) entry which is preliminary data.</text>
</comment>